<accession>A0A3B0VM54</accession>
<dbReference type="AlphaFoldDB" id="A0A3B0VM54"/>
<reference evidence="1" key="1">
    <citation type="submission" date="2018-06" db="EMBL/GenBank/DDBJ databases">
        <authorList>
            <person name="Zhirakovskaya E."/>
        </authorList>
    </citation>
    <scope>NUCLEOTIDE SEQUENCE</scope>
</reference>
<name>A0A3B0VM54_9ZZZZ</name>
<dbReference type="EMBL" id="UOEU01000687">
    <property type="protein sequence ID" value="VAW37919.1"/>
    <property type="molecule type" value="Genomic_DNA"/>
</dbReference>
<evidence type="ECO:0008006" key="2">
    <source>
        <dbReference type="Google" id="ProtNLM"/>
    </source>
</evidence>
<sequence>QEDGRITLQVAKEEAPAITAKLLNEFPIADLLVEDPSIEDVIEDVFAQTIETEAESVGSS</sequence>
<protein>
    <recommendedName>
        <fullName evidence="2">DUF4162 domain-containing protein</fullName>
    </recommendedName>
</protein>
<feature type="non-terminal residue" evidence="1">
    <location>
        <position position="1"/>
    </location>
</feature>
<gene>
    <name evidence="1" type="ORF">MNBD_CHLOROFLEXI01-5223</name>
</gene>
<proteinExistence type="predicted"/>
<organism evidence="1">
    <name type="scientific">hydrothermal vent metagenome</name>
    <dbReference type="NCBI Taxonomy" id="652676"/>
    <lineage>
        <taxon>unclassified sequences</taxon>
        <taxon>metagenomes</taxon>
        <taxon>ecological metagenomes</taxon>
    </lineage>
</organism>
<evidence type="ECO:0000313" key="1">
    <source>
        <dbReference type="EMBL" id="VAW37919.1"/>
    </source>
</evidence>